<gene>
    <name evidence="1" type="ORF">Tco_1029396</name>
</gene>
<evidence type="ECO:0000313" key="1">
    <source>
        <dbReference type="EMBL" id="GJT70110.1"/>
    </source>
</evidence>
<keyword evidence="2" id="KW-1185">Reference proteome</keyword>
<evidence type="ECO:0000313" key="2">
    <source>
        <dbReference type="Proteomes" id="UP001151760"/>
    </source>
</evidence>
<organism evidence="1 2">
    <name type="scientific">Tanacetum coccineum</name>
    <dbReference type="NCBI Taxonomy" id="301880"/>
    <lineage>
        <taxon>Eukaryota</taxon>
        <taxon>Viridiplantae</taxon>
        <taxon>Streptophyta</taxon>
        <taxon>Embryophyta</taxon>
        <taxon>Tracheophyta</taxon>
        <taxon>Spermatophyta</taxon>
        <taxon>Magnoliopsida</taxon>
        <taxon>eudicotyledons</taxon>
        <taxon>Gunneridae</taxon>
        <taxon>Pentapetalae</taxon>
        <taxon>asterids</taxon>
        <taxon>campanulids</taxon>
        <taxon>Asterales</taxon>
        <taxon>Asteraceae</taxon>
        <taxon>Asteroideae</taxon>
        <taxon>Anthemideae</taxon>
        <taxon>Anthemidinae</taxon>
        <taxon>Tanacetum</taxon>
    </lineage>
</organism>
<comment type="caution">
    <text evidence="1">The sequence shown here is derived from an EMBL/GenBank/DDBJ whole genome shotgun (WGS) entry which is preliminary data.</text>
</comment>
<protein>
    <recommendedName>
        <fullName evidence="3">Integrase, catalytic region, zinc finger, CCHC-type, peptidase aspartic, catalytic</fullName>
    </recommendedName>
</protein>
<name>A0ABQ5G4Q4_9ASTR</name>
<accession>A0ABQ5G4Q4</accession>
<dbReference type="EMBL" id="BQNB010018048">
    <property type="protein sequence ID" value="GJT70110.1"/>
    <property type="molecule type" value="Genomic_DNA"/>
</dbReference>
<reference evidence="1" key="1">
    <citation type="journal article" date="2022" name="Int. J. Mol. Sci.">
        <title>Draft Genome of Tanacetum Coccineum: Genomic Comparison of Closely Related Tanacetum-Family Plants.</title>
        <authorList>
            <person name="Yamashiro T."/>
            <person name="Shiraishi A."/>
            <person name="Nakayama K."/>
            <person name="Satake H."/>
        </authorList>
    </citation>
    <scope>NUCLEOTIDE SEQUENCE</scope>
</reference>
<reference evidence="1" key="2">
    <citation type="submission" date="2022-01" db="EMBL/GenBank/DDBJ databases">
        <authorList>
            <person name="Yamashiro T."/>
            <person name="Shiraishi A."/>
            <person name="Satake H."/>
            <person name="Nakayama K."/>
        </authorList>
    </citation>
    <scope>NUCLEOTIDE SEQUENCE</scope>
</reference>
<dbReference type="Proteomes" id="UP001151760">
    <property type="component" value="Unassembled WGS sequence"/>
</dbReference>
<sequence length="322" mass="36698">MESGGKDRPPMLALGNYVQWKSRIKRYIDTKPNCELIHYNLENEPYKYQYIETSATPGIDGAPQTHASRVMETYATVSEENRKKINDEAEVVHIILIRIDNDIYSIVDDCPNTMEISQAAARNKRKEIANSPSPTYDSKPELVSDEEATLRDKEIEKLMDLISMYEHVAMNLTRHRWWENLLRFGEIELLLITYDTKLDIFDTFLNNDSSGEHSQCNCQVDNVTTLELRLDDLDDLSEEDVCLSQMGIDHLQGFPSQKIINWTQQNFLIEVVNLDFIHYKVGKINGSCHEFIKGSGVGGLGGCLNQSLFGIFEVFGASLLYG</sequence>
<evidence type="ECO:0008006" key="3">
    <source>
        <dbReference type="Google" id="ProtNLM"/>
    </source>
</evidence>
<proteinExistence type="predicted"/>